<dbReference type="EMBL" id="QEAP01000766">
    <property type="protein sequence ID" value="TPX57504.1"/>
    <property type="molecule type" value="Genomic_DNA"/>
</dbReference>
<protein>
    <submittedName>
        <fullName evidence="2">Uncharacterized protein</fullName>
    </submittedName>
</protein>
<evidence type="ECO:0000313" key="3">
    <source>
        <dbReference type="Proteomes" id="UP000320333"/>
    </source>
</evidence>
<feature type="coiled-coil region" evidence="1">
    <location>
        <begin position="41"/>
        <end position="75"/>
    </location>
</feature>
<organism evidence="2 3">
    <name type="scientific">Chytriomyces confervae</name>
    <dbReference type="NCBI Taxonomy" id="246404"/>
    <lineage>
        <taxon>Eukaryota</taxon>
        <taxon>Fungi</taxon>
        <taxon>Fungi incertae sedis</taxon>
        <taxon>Chytridiomycota</taxon>
        <taxon>Chytridiomycota incertae sedis</taxon>
        <taxon>Chytridiomycetes</taxon>
        <taxon>Chytridiales</taxon>
        <taxon>Chytriomycetaceae</taxon>
        <taxon>Chytriomyces</taxon>
    </lineage>
</organism>
<name>A0A507E0Y3_9FUNG</name>
<proteinExistence type="predicted"/>
<evidence type="ECO:0000256" key="1">
    <source>
        <dbReference type="SAM" id="Coils"/>
    </source>
</evidence>
<keyword evidence="1" id="KW-0175">Coiled coil</keyword>
<gene>
    <name evidence="2" type="ORF">CcCBS67573_g09246</name>
</gene>
<sequence length="307" mass="35921">MQLESAIQVMQTDRLDFEKRTAEVQSTAISEAVSKTRNELDARHREEKERLEKQVVQKNEEIRVKEDELQRAVKKEHKKYTELFKAFQEIAEESNQMSKSAKSEHDLRAVARKLKHLVKDQKLKIAELMSKNEASMSQASAYLFSMQEQLISQHEAFESLRSAFEECKNERDALHSDVLKVSEKLQERNTSIAHLELEESKVKSVFAAKEAKLVQERDDLLRTREISVDEVKRHYKMSRLKGMERERDCLFETTKRLKLQVTELETAQDAKIQELKCTSQETDRFCKDMCLRSSNKSADITNEYDKI</sequence>
<dbReference type="OrthoDB" id="7451790at2759"/>
<dbReference type="Proteomes" id="UP000320333">
    <property type="component" value="Unassembled WGS sequence"/>
</dbReference>
<accession>A0A507E0Y3</accession>
<dbReference type="AlphaFoldDB" id="A0A507E0Y3"/>
<comment type="caution">
    <text evidence="2">The sequence shown here is derived from an EMBL/GenBank/DDBJ whole genome shotgun (WGS) entry which is preliminary data.</text>
</comment>
<reference evidence="2 3" key="1">
    <citation type="journal article" date="2019" name="Sci. Rep.">
        <title>Comparative genomics of chytrid fungi reveal insights into the obligate biotrophic and pathogenic lifestyle of Synchytrium endobioticum.</title>
        <authorList>
            <person name="van de Vossenberg B.T.L.H."/>
            <person name="Warris S."/>
            <person name="Nguyen H.D.T."/>
            <person name="van Gent-Pelzer M.P.E."/>
            <person name="Joly D.L."/>
            <person name="van de Geest H.C."/>
            <person name="Bonants P.J.M."/>
            <person name="Smith D.S."/>
            <person name="Levesque C.A."/>
            <person name="van der Lee T.A.J."/>
        </authorList>
    </citation>
    <scope>NUCLEOTIDE SEQUENCE [LARGE SCALE GENOMIC DNA]</scope>
    <source>
        <strain evidence="2 3">CBS 675.73</strain>
    </source>
</reference>
<keyword evidence="3" id="KW-1185">Reference proteome</keyword>
<evidence type="ECO:0000313" key="2">
    <source>
        <dbReference type="EMBL" id="TPX57504.1"/>
    </source>
</evidence>